<organism evidence="1">
    <name type="scientific">viral metagenome</name>
    <dbReference type="NCBI Taxonomy" id="1070528"/>
    <lineage>
        <taxon>unclassified sequences</taxon>
        <taxon>metagenomes</taxon>
        <taxon>organismal metagenomes</taxon>
    </lineage>
</organism>
<proteinExistence type="predicted"/>
<accession>A0A6C0AUN7</accession>
<sequence>MDSIEKISVQNQLLDVNSKLFNIFDEKNTGFANITDVITFLTGQFHYDKESVNKVMISSDILNTESDINPLIDIKQFNELIVKFLNNSIHLFWVSFENRNISDDYDKFSRFFGSPESIKERYGGTISFTYQKAELLIIKDYIETCKSYMNIYKTI</sequence>
<name>A0A6C0AUN7_9ZZZZ</name>
<evidence type="ECO:0000313" key="1">
    <source>
        <dbReference type="EMBL" id="QHS83647.1"/>
    </source>
</evidence>
<dbReference type="AlphaFoldDB" id="A0A6C0AUN7"/>
<reference evidence="1" key="1">
    <citation type="journal article" date="2020" name="Nature">
        <title>Giant virus diversity and host interactions through global metagenomics.</title>
        <authorList>
            <person name="Schulz F."/>
            <person name="Roux S."/>
            <person name="Paez-Espino D."/>
            <person name="Jungbluth S."/>
            <person name="Walsh D.A."/>
            <person name="Denef V.J."/>
            <person name="McMahon K.D."/>
            <person name="Konstantinidis K.T."/>
            <person name="Eloe-Fadrosh E.A."/>
            <person name="Kyrpides N.C."/>
            <person name="Woyke T."/>
        </authorList>
    </citation>
    <scope>NUCLEOTIDE SEQUENCE</scope>
    <source>
        <strain evidence="1">GVMAG-S-ERX555961-36</strain>
    </source>
</reference>
<protein>
    <submittedName>
        <fullName evidence="1">Uncharacterized protein</fullName>
    </submittedName>
</protein>
<dbReference type="EMBL" id="MN738761">
    <property type="protein sequence ID" value="QHS83647.1"/>
    <property type="molecule type" value="Genomic_DNA"/>
</dbReference>